<dbReference type="CDD" id="cd01949">
    <property type="entry name" value="GGDEF"/>
    <property type="match status" value="1"/>
</dbReference>
<proteinExistence type="predicted"/>
<dbReference type="Pfam" id="PF00990">
    <property type="entry name" value="GGDEF"/>
    <property type="match status" value="1"/>
</dbReference>
<dbReference type="Pfam" id="PF00571">
    <property type="entry name" value="CBS"/>
    <property type="match status" value="1"/>
</dbReference>
<dbReference type="Gene3D" id="3.10.580.10">
    <property type="entry name" value="CBS-domain"/>
    <property type="match status" value="1"/>
</dbReference>
<evidence type="ECO:0000259" key="2">
    <source>
        <dbReference type="PROSITE" id="PS50887"/>
    </source>
</evidence>
<evidence type="ECO:0000313" key="5">
    <source>
        <dbReference type="Proteomes" id="UP001519887"/>
    </source>
</evidence>
<dbReference type="InterPro" id="IPR000644">
    <property type="entry name" value="CBS_dom"/>
</dbReference>
<evidence type="ECO:0000256" key="1">
    <source>
        <dbReference type="PROSITE-ProRule" id="PRU00703"/>
    </source>
</evidence>
<dbReference type="SUPFAM" id="SSF54631">
    <property type="entry name" value="CBS-domain pair"/>
    <property type="match status" value="1"/>
</dbReference>
<keyword evidence="1" id="KW-0129">CBS domain</keyword>
<dbReference type="PANTHER" id="PTHR45138">
    <property type="entry name" value="REGULATORY COMPONENTS OF SENSORY TRANSDUCTION SYSTEM"/>
    <property type="match status" value="1"/>
</dbReference>
<dbReference type="PANTHER" id="PTHR45138:SF25">
    <property type="entry name" value="GGDEF DOMAIN PROTEIN"/>
    <property type="match status" value="1"/>
</dbReference>
<name>A0ABS7C8A4_9BACL</name>
<dbReference type="PROSITE" id="PS50887">
    <property type="entry name" value="GGDEF"/>
    <property type="match status" value="1"/>
</dbReference>
<dbReference type="Proteomes" id="UP001519887">
    <property type="component" value="Unassembled WGS sequence"/>
</dbReference>
<comment type="caution">
    <text evidence="4">The sequence shown here is derived from an EMBL/GenBank/DDBJ whole genome shotgun (WGS) entry which is preliminary data.</text>
</comment>
<evidence type="ECO:0000313" key="4">
    <source>
        <dbReference type="EMBL" id="MBW7457093.1"/>
    </source>
</evidence>
<dbReference type="SMART" id="SM00267">
    <property type="entry name" value="GGDEF"/>
    <property type="match status" value="1"/>
</dbReference>
<dbReference type="SUPFAM" id="SSF55073">
    <property type="entry name" value="Nucleotide cyclase"/>
    <property type="match status" value="1"/>
</dbReference>
<gene>
    <name evidence="4" type="ORF">K0U00_23940</name>
</gene>
<sequence length="502" mass="56212">MDDIGYGLLDRTMIHRITERWHHGGIGVIIMHLPVSGAAVLEALQTWVTEQKRLIWRYRMESDFFFFFQRSKSDERLDLLLENAVNTLRQQMMKVVSAAPEGRVQQRMAIGSASVLPSGLGRSAEAMVYHAIKEALVSVMRYRLRDESAAAREVSYQEAEARPYLRVENGLDYNDGDMSYSIGALAKTIPTFRTSARVSEVARMFEENQHLQGAIVVNQERPVGLVMKEKMHQMLAGQFGLPLYWNRSIEKMMDDDALVVDAELPVEQVAQMAMGRDISRLYVVVTITRDGKLLGAASIRSILEFMTNLRTEEARTANPLTGLPGNGAIQREIKRRIDAGKPFCMIYADLDYFKWFNDCFGFSQGDELIRFLAEVLQEIPGRENGGKGDFVGHIGGDDFIVLSDHPQPEKLCIQILERFDGGVKFHYGGSDVSMVIDRSGNKVEQEGVSLSLSLLLWDADCPITPGIVSQAAARLKKQAKAIKGSAYISGEVIEKQPGEERL</sequence>
<dbReference type="EMBL" id="JAHZIK010000749">
    <property type="protein sequence ID" value="MBW7457093.1"/>
    <property type="molecule type" value="Genomic_DNA"/>
</dbReference>
<dbReference type="InterPro" id="IPR029787">
    <property type="entry name" value="Nucleotide_cyclase"/>
</dbReference>
<dbReference type="PROSITE" id="PS51371">
    <property type="entry name" value="CBS"/>
    <property type="match status" value="1"/>
</dbReference>
<dbReference type="InterPro" id="IPR046342">
    <property type="entry name" value="CBS_dom_sf"/>
</dbReference>
<feature type="domain" description="GGDEF" evidence="2">
    <location>
        <begin position="341"/>
        <end position="492"/>
    </location>
</feature>
<keyword evidence="5" id="KW-1185">Reference proteome</keyword>
<reference evidence="4 5" key="1">
    <citation type="submission" date="2021-07" db="EMBL/GenBank/DDBJ databases">
        <title>Paenibacillus radiodurans sp. nov., isolated from the southeastern edge of Tengger Desert.</title>
        <authorList>
            <person name="Zhang G."/>
        </authorList>
    </citation>
    <scope>NUCLEOTIDE SEQUENCE [LARGE SCALE GENOMIC DNA]</scope>
    <source>
        <strain evidence="4 5">CCM 7311</strain>
    </source>
</reference>
<protein>
    <submittedName>
        <fullName evidence="4">GGDEF domain-containing protein</fullName>
    </submittedName>
</protein>
<dbReference type="SMART" id="SM00116">
    <property type="entry name" value="CBS"/>
    <property type="match status" value="2"/>
</dbReference>
<accession>A0ABS7C8A4</accession>
<evidence type="ECO:0000259" key="3">
    <source>
        <dbReference type="PROSITE" id="PS51371"/>
    </source>
</evidence>
<organism evidence="4 5">
    <name type="scientific">Paenibacillus sepulcri</name>
    <dbReference type="NCBI Taxonomy" id="359917"/>
    <lineage>
        <taxon>Bacteria</taxon>
        <taxon>Bacillati</taxon>
        <taxon>Bacillota</taxon>
        <taxon>Bacilli</taxon>
        <taxon>Bacillales</taxon>
        <taxon>Paenibacillaceae</taxon>
        <taxon>Paenibacillus</taxon>
    </lineage>
</organism>
<feature type="domain" description="CBS" evidence="3">
    <location>
        <begin position="253"/>
        <end position="312"/>
    </location>
</feature>
<dbReference type="InterPro" id="IPR050469">
    <property type="entry name" value="Diguanylate_Cyclase"/>
</dbReference>
<dbReference type="InterPro" id="IPR043128">
    <property type="entry name" value="Rev_trsase/Diguanyl_cyclase"/>
</dbReference>
<dbReference type="InterPro" id="IPR000160">
    <property type="entry name" value="GGDEF_dom"/>
</dbReference>
<dbReference type="Gene3D" id="3.30.70.270">
    <property type="match status" value="1"/>
</dbReference>
<dbReference type="NCBIfam" id="TIGR00254">
    <property type="entry name" value="GGDEF"/>
    <property type="match status" value="1"/>
</dbReference>